<dbReference type="Proteomes" id="UP000067461">
    <property type="component" value="Chromosome"/>
</dbReference>
<dbReference type="AlphaFoldDB" id="A0A060NPD5"/>
<feature type="domain" description="DUF3322" evidence="2">
    <location>
        <begin position="6"/>
        <end position="186"/>
    </location>
</feature>
<evidence type="ECO:0000259" key="1">
    <source>
        <dbReference type="Pfam" id="PF09983"/>
    </source>
</evidence>
<proteinExistence type="predicted"/>
<sequence length="402" mass="45442">MSWTLPADLRAQVQRLWERGDLLRAAVDAGAVAWPLRLSLKAPSAADLSERFEAVRDWVRAISDTEQVRIEWRDWNHRVQGAQRLPAALWLDSLPAALAFIGKARQAQRFQALWQQTAAAQPALLAWLRKRPLQALDLAERWERLLAVVAWLQAHPRPGVYLRQVDAPGVHSKFIEAHRGVLAELLELALPPDCINTQASGGAQFARRFGFLDKPLRIRFRLLDPALPSLLGLPNCASLPGLTDSALLPDLTLDAASFARLALPVERVFITENETNFLAFPPVARALVVFGEGYGWEALARAEWLQRCPLHYWGDIDTHGFAILDQLRGHFPRAASLLMDRQTLLAHRAHWGEEPDPVRHDLPRLTPEEAAVYDELRFERLQPRLRLEQERVGFGCLIGRLR</sequence>
<feature type="domain" description="Wadjet protein JetD C-terminal" evidence="1">
    <location>
        <begin position="210"/>
        <end position="397"/>
    </location>
</feature>
<protein>
    <submittedName>
        <fullName evidence="3">Uncharacterized protein conserved in bacteria</fullName>
    </submittedName>
</protein>
<dbReference type="OrthoDB" id="322908at2"/>
<evidence type="ECO:0000313" key="4">
    <source>
        <dbReference type="Proteomes" id="UP000067461"/>
    </source>
</evidence>
<gene>
    <name evidence="3" type="ORF">SRAA_0925</name>
</gene>
<accession>A0A060NPD5</accession>
<dbReference type="PIRSF" id="PIRSF028408">
    <property type="entry name" value="UCP028408"/>
    <property type="match status" value="1"/>
</dbReference>
<dbReference type="STRING" id="1458425.SRAA_0925"/>
<name>A0A060NPD5_9BURK</name>
<dbReference type="Pfam" id="PF11795">
    <property type="entry name" value="DUF3322"/>
    <property type="match status" value="1"/>
</dbReference>
<reference evidence="3 4" key="1">
    <citation type="journal article" date="2014" name="Nat. Commun.">
        <title>Physiological and genomic features of highly alkaliphilic hydrogen-utilizing Betaproteobacteria from a continental serpentinizing site.</title>
        <authorList>
            <person name="Suzuki S."/>
            <person name="Kuenen J.G."/>
            <person name="Schipper K."/>
            <person name="van der Velde S."/>
            <person name="Ishii S."/>
            <person name="Wu A."/>
            <person name="Sorokin D.Y."/>
            <person name="Tenney A."/>
            <person name="Meng X.Y."/>
            <person name="Morrill P.L."/>
            <person name="Kamagata Y."/>
            <person name="Muyzer G."/>
            <person name="Nealson K.H."/>
        </authorList>
    </citation>
    <scope>NUCLEOTIDE SEQUENCE [LARGE SCALE GENOMIC DNA]</scope>
    <source>
        <strain evidence="3 4">A1</strain>
    </source>
</reference>
<dbReference type="Pfam" id="PF09983">
    <property type="entry name" value="JetD_C"/>
    <property type="match status" value="1"/>
</dbReference>
<dbReference type="InterPro" id="IPR024537">
    <property type="entry name" value="DUF3322"/>
</dbReference>
<dbReference type="InterPro" id="IPR024534">
    <property type="entry name" value="JetD_C"/>
</dbReference>
<dbReference type="EMBL" id="AP014568">
    <property type="protein sequence ID" value="BAO80779.1"/>
    <property type="molecule type" value="Genomic_DNA"/>
</dbReference>
<keyword evidence="4" id="KW-1185">Reference proteome</keyword>
<dbReference type="RefSeq" id="WP_045531222.1">
    <property type="nucleotide sequence ID" value="NZ_AP014568.1"/>
</dbReference>
<evidence type="ECO:0000259" key="2">
    <source>
        <dbReference type="Pfam" id="PF11795"/>
    </source>
</evidence>
<evidence type="ECO:0000313" key="3">
    <source>
        <dbReference type="EMBL" id="BAO80779.1"/>
    </source>
</evidence>
<organism evidence="3 4">
    <name type="scientific">Serpentinimonas raichei</name>
    <dbReference type="NCBI Taxonomy" id="1458425"/>
    <lineage>
        <taxon>Bacteria</taxon>
        <taxon>Pseudomonadati</taxon>
        <taxon>Pseudomonadota</taxon>
        <taxon>Betaproteobacteria</taxon>
        <taxon>Burkholderiales</taxon>
        <taxon>Comamonadaceae</taxon>
        <taxon>Serpentinimonas</taxon>
    </lineage>
</organism>
<dbReference type="InterPro" id="IPR014544">
    <property type="entry name" value="UCP028408"/>
</dbReference>
<dbReference type="HOGENOM" id="CLU_054007_1_0_4"/>
<dbReference type="KEGG" id="cbaa:SRAA_0925"/>